<name>A0A0F9RB99_9ZZZZ</name>
<evidence type="ECO:0000313" key="1">
    <source>
        <dbReference type="EMBL" id="KKN52169.1"/>
    </source>
</evidence>
<gene>
    <name evidence="1" type="ORF">LCGC14_0615190</name>
</gene>
<accession>A0A0F9RB99</accession>
<dbReference type="EMBL" id="LAZR01001030">
    <property type="protein sequence ID" value="KKN52169.1"/>
    <property type="molecule type" value="Genomic_DNA"/>
</dbReference>
<reference evidence="1" key="1">
    <citation type="journal article" date="2015" name="Nature">
        <title>Complex archaea that bridge the gap between prokaryotes and eukaryotes.</title>
        <authorList>
            <person name="Spang A."/>
            <person name="Saw J.H."/>
            <person name="Jorgensen S.L."/>
            <person name="Zaremba-Niedzwiedzka K."/>
            <person name="Martijn J."/>
            <person name="Lind A.E."/>
            <person name="van Eijk R."/>
            <person name="Schleper C."/>
            <person name="Guy L."/>
            <person name="Ettema T.J."/>
        </authorList>
    </citation>
    <scope>NUCLEOTIDE SEQUENCE</scope>
</reference>
<sequence>MKQLDLTGIPVNQIYLGWLSRIVAQVKPKEILITKEQSDIVLSSIGGSWEQYRGIPLKVI</sequence>
<organism evidence="1">
    <name type="scientific">marine sediment metagenome</name>
    <dbReference type="NCBI Taxonomy" id="412755"/>
    <lineage>
        <taxon>unclassified sequences</taxon>
        <taxon>metagenomes</taxon>
        <taxon>ecological metagenomes</taxon>
    </lineage>
</organism>
<proteinExistence type="predicted"/>
<protein>
    <submittedName>
        <fullName evidence="1">Uncharacterized protein</fullName>
    </submittedName>
</protein>
<dbReference type="AlphaFoldDB" id="A0A0F9RB99"/>
<comment type="caution">
    <text evidence="1">The sequence shown here is derived from an EMBL/GenBank/DDBJ whole genome shotgun (WGS) entry which is preliminary data.</text>
</comment>